<dbReference type="EMBL" id="AASE01000017">
    <property type="protein sequence ID" value="EAT58548.1"/>
    <property type="molecule type" value="Genomic_DNA"/>
</dbReference>
<evidence type="ECO:0000313" key="3">
    <source>
        <dbReference type="EMBL" id="EAT58548.1"/>
    </source>
</evidence>
<dbReference type="SUPFAM" id="SSF55469">
    <property type="entry name" value="FMN-dependent nitroreductase-like"/>
    <property type="match status" value="1"/>
</dbReference>
<comment type="caution">
    <text evidence="3">The sequence shown here is derived from an EMBL/GenBank/DDBJ whole genome shotgun (WGS) entry which is preliminary data.</text>
</comment>
<dbReference type="Proteomes" id="UP000004162">
    <property type="component" value="Unassembled WGS sequence"/>
</dbReference>
<dbReference type="GO" id="GO:0046256">
    <property type="term" value="P:2,4,6-trinitrotoluene catabolic process"/>
    <property type="evidence" value="ECO:0007669"/>
    <property type="project" value="TreeGrafter"/>
</dbReference>
<gene>
    <name evidence="3" type="ORF">CferDRAFT_0576</name>
</gene>
<dbReference type="InterPro" id="IPR050627">
    <property type="entry name" value="Nitroreductase/BluB"/>
</dbReference>
<reference evidence="3 4" key="1">
    <citation type="submission" date="2006-07" db="EMBL/GenBank/DDBJ databases">
        <title>Annotation of the draft genome assembly of Chlorobium ferroxidans DSM 13031.</title>
        <authorList>
            <consortium name="US DOE Joint Genome Institute (JGI-ORNL)"/>
            <person name="Larimer F."/>
            <person name="Land M."/>
            <person name="Hauser L."/>
        </authorList>
    </citation>
    <scope>NUCLEOTIDE SEQUENCE [LARGE SCALE GENOMIC DNA]</scope>
    <source>
        <strain evidence="3 4">DSM 13031</strain>
    </source>
</reference>
<evidence type="ECO:0000256" key="1">
    <source>
        <dbReference type="ARBA" id="ARBA00023027"/>
    </source>
</evidence>
<dbReference type="PANTHER" id="PTHR23026">
    <property type="entry name" value="NADPH NITROREDUCTASE"/>
    <property type="match status" value="1"/>
</dbReference>
<reference evidence="3 4" key="2">
    <citation type="submission" date="2006-07" db="EMBL/GenBank/DDBJ databases">
        <title>Sequencing of the draft genome and assembly of Chlorobium ferroxidans DSM 13031.</title>
        <authorList>
            <consortium name="US DOE Joint Genome Institute (JGI-PGF)"/>
            <person name="Copeland A."/>
            <person name="Lucas S."/>
            <person name="Lapidus A."/>
            <person name="Barry K."/>
            <person name="Glavina del Rio T."/>
            <person name="Dalin E."/>
            <person name="Tice H."/>
            <person name="Bruce D."/>
            <person name="Pitluck S."/>
            <person name="Richardson P."/>
        </authorList>
    </citation>
    <scope>NUCLEOTIDE SEQUENCE [LARGE SCALE GENOMIC DNA]</scope>
    <source>
        <strain evidence="3 4">DSM 13031</strain>
    </source>
</reference>
<dbReference type="AlphaFoldDB" id="Q0YQG2"/>
<dbReference type="Pfam" id="PF00881">
    <property type="entry name" value="Nitroreductase"/>
    <property type="match status" value="1"/>
</dbReference>
<dbReference type="GO" id="GO:0046857">
    <property type="term" value="F:oxidoreductase activity, acting on other nitrogenous compounds as donors, with NAD or NADP as acceptor"/>
    <property type="evidence" value="ECO:0007669"/>
    <property type="project" value="TreeGrafter"/>
</dbReference>
<protein>
    <submittedName>
        <fullName evidence="3">Nitroreductase</fullName>
    </submittedName>
</protein>
<dbReference type="InterPro" id="IPR029479">
    <property type="entry name" value="Nitroreductase"/>
</dbReference>
<keyword evidence="1" id="KW-0520">NAD</keyword>
<name>Q0YQG2_9CHLB</name>
<keyword evidence="4" id="KW-1185">Reference proteome</keyword>
<dbReference type="PANTHER" id="PTHR23026:SF125">
    <property type="entry name" value="OXYGEN-INSENSITIVE NAD(P)H NITROREDUCTASE"/>
    <property type="match status" value="1"/>
</dbReference>
<dbReference type="GO" id="GO:0005829">
    <property type="term" value="C:cytosol"/>
    <property type="evidence" value="ECO:0007669"/>
    <property type="project" value="TreeGrafter"/>
</dbReference>
<proteinExistence type="predicted"/>
<feature type="domain" description="Nitroreductase" evidence="2">
    <location>
        <begin position="12"/>
        <end position="138"/>
    </location>
</feature>
<dbReference type="InterPro" id="IPR000415">
    <property type="entry name" value="Nitroreductase-like"/>
</dbReference>
<dbReference type="Gene3D" id="3.40.109.10">
    <property type="entry name" value="NADH Oxidase"/>
    <property type="match status" value="1"/>
</dbReference>
<evidence type="ECO:0000313" key="4">
    <source>
        <dbReference type="Proteomes" id="UP000004162"/>
    </source>
</evidence>
<sequence>MTRDMNNTIETILRRRSIRAYEPRQVEEDALNTILQAGQYAPSAMGQQPWHFTVIEHHDKLETLQSACKNVFLYSDNAALRETAAKDGYHVFYHAPMLLIISADSYAVAPREDCVLAMENMLLAAASLGIASCWVHSPIILYQSAGGPQTFAEIGVRFPEGHQPYASAVFGYSALPWPDAAPRKPGTVTRIA</sequence>
<organism evidence="3 4">
    <name type="scientific">Chlorobium ferrooxidans DSM 13031</name>
    <dbReference type="NCBI Taxonomy" id="377431"/>
    <lineage>
        <taxon>Bacteria</taxon>
        <taxon>Pseudomonadati</taxon>
        <taxon>Chlorobiota</taxon>
        <taxon>Chlorobiia</taxon>
        <taxon>Chlorobiales</taxon>
        <taxon>Chlorobiaceae</taxon>
        <taxon>Chlorobium/Pelodictyon group</taxon>
        <taxon>Chlorobium</taxon>
    </lineage>
</organism>
<accession>Q0YQG2</accession>
<evidence type="ECO:0000259" key="2">
    <source>
        <dbReference type="Pfam" id="PF00881"/>
    </source>
</evidence>